<keyword evidence="3" id="KW-1185">Reference proteome</keyword>
<sequence>MSKSSAVRSLSFEARARSAKSSGAGSRHASFRARADKKERKWLSWRPSDTVTTWRSASSVSLKARGACRSRVWQMRDILLARLRFEQHMMSPSTSQLSCILKVAAETVLTQKLISTTLARA</sequence>
<evidence type="ECO:0000313" key="2">
    <source>
        <dbReference type="EMBL" id="GJE88049.1"/>
    </source>
</evidence>
<comment type="caution">
    <text evidence="2">The sequence shown here is derived from an EMBL/GenBank/DDBJ whole genome shotgun (WGS) entry which is preliminary data.</text>
</comment>
<gene>
    <name evidence="2" type="ORF">PsYK624_041320</name>
</gene>
<evidence type="ECO:0000256" key="1">
    <source>
        <dbReference type="SAM" id="MobiDB-lite"/>
    </source>
</evidence>
<proteinExistence type="predicted"/>
<protein>
    <submittedName>
        <fullName evidence="2">Uncharacterized protein</fullName>
    </submittedName>
</protein>
<accession>A0A9P3G549</accession>
<dbReference type="AlphaFoldDB" id="A0A9P3G549"/>
<feature type="region of interest" description="Disordered" evidence="1">
    <location>
        <begin position="1"/>
        <end position="39"/>
    </location>
</feature>
<name>A0A9P3G549_9APHY</name>
<dbReference type="EMBL" id="BPQB01000008">
    <property type="protein sequence ID" value="GJE88049.1"/>
    <property type="molecule type" value="Genomic_DNA"/>
</dbReference>
<organism evidence="2 3">
    <name type="scientific">Phanerochaete sordida</name>
    <dbReference type="NCBI Taxonomy" id="48140"/>
    <lineage>
        <taxon>Eukaryota</taxon>
        <taxon>Fungi</taxon>
        <taxon>Dikarya</taxon>
        <taxon>Basidiomycota</taxon>
        <taxon>Agaricomycotina</taxon>
        <taxon>Agaricomycetes</taxon>
        <taxon>Polyporales</taxon>
        <taxon>Phanerochaetaceae</taxon>
        <taxon>Phanerochaete</taxon>
    </lineage>
</organism>
<evidence type="ECO:0000313" key="3">
    <source>
        <dbReference type="Proteomes" id="UP000703269"/>
    </source>
</evidence>
<dbReference type="Proteomes" id="UP000703269">
    <property type="component" value="Unassembled WGS sequence"/>
</dbReference>
<reference evidence="2 3" key="1">
    <citation type="submission" date="2021-08" db="EMBL/GenBank/DDBJ databases">
        <title>Draft Genome Sequence of Phanerochaete sordida strain YK-624.</title>
        <authorList>
            <person name="Mori T."/>
            <person name="Dohra H."/>
            <person name="Suzuki T."/>
            <person name="Kawagishi H."/>
            <person name="Hirai H."/>
        </authorList>
    </citation>
    <scope>NUCLEOTIDE SEQUENCE [LARGE SCALE GENOMIC DNA]</scope>
    <source>
        <strain evidence="2 3">YK-624</strain>
    </source>
</reference>
<feature type="compositionally biased region" description="Low complexity" evidence="1">
    <location>
        <begin position="19"/>
        <end position="28"/>
    </location>
</feature>